<dbReference type="InterPro" id="IPR008792">
    <property type="entry name" value="PQQD"/>
</dbReference>
<comment type="caution">
    <text evidence="1">The sequence shown here is derived from an EMBL/GenBank/DDBJ whole genome shotgun (WGS) entry which is preliminary data.</text>
</comment>
<evidence type="ECO:0000313" key="1">
    <source>
        <dbReference type="EMBL" id="MES0834047.1"/>
    </source>
</evidence>
<sequence length="87" mass="9787">MVKLKSTVKISANEEGALLLDTKRGTYWHLNAVGIRLAEALDVERSVDELVLTVTTDFDVPPDVARRDVRKLLRDMKKARLVEGRIA</sequence>
<reference evidence="1 2" key="1">
    <citation type="submission" date="2024-06" db="EMBL/GenBank/DDBJ databases">
        <authorList>
            <person name="Bataeva Y.V."/>
            <person name="Grigorian L.N."/>
            <person name="Solomentsev V.I."/>
        </authorList>
    </citation>
    <scope>NUCLEOTIDE SEQUENCE [LARGE SCALE GENOMIC DNA]</scope>
    <source>
        <strain evidence="2">SCPM-O-B-12605 (RCAM04882)</strain>
    </source>
</reference>
<organism evidence="1 2">
    <name type="scientific">Nocardiopsis tropica</name>
    <dbReference type="NCBI Taxonomy" id="109330"/>
    <lineage>
        <taxon>Bacteria</taxon>
        <taxon>Bacillati</taxon>
        <taxon>Actinomycetota</taxon>
        <taxon>Actinomycetes</taxon>
        <taxon>Streptosporangiales</taxon>
        <taxon>Nocardiopsidaceae</taxon>
        <taxon>Nocardiopsis</taxon>
    </lineage>
</organism>
<dbReference type="EMBL" id="JBEQNB010000004">
    <property type="protein sequence ID" value="MES0834047.1"/>
    <property type="molecule type" value="Genomic_DNA"/>
</dbReference>
<dbReference type="RefSeq" id="WP_267947507.1">
    <property type="nucleotide sequence ID" value="NZ_JBEQNA010000005.1"/>
</dbReference>
<dbReference type="Gene3D" id="1.10.10.1150">
    <property type="entry name" value="Coenzyme PQQ synthesis protein D (PqqD)"/>
    <property type="match status" value="1"/>
</dbReference>
<dbReference type="Proteomes" id="UP001432401">
    <property type="component" value="Unassembled WGS sequence"/>
</dbReference>
<evidence type="ECO:0000313" key="2">
    <source>
        <dbReference type="Proteomes" id="UP001432401"/>
    </source>
</evidence>
<gene>
    <name evidence="1" type="ORF">ABUK86_09680</name>
</gene>
<dbReference type="Pfam" id="PF05402">
    <property type="entry name" value="PqqD"/>
    <property type="match status" value="1"/>
</dbReference>
<accession>A0ABV1ZSF2</accession>
<protein>
    <submittedName>
        <fullName evidence="1">PqqD family protein</fullName>
    </submittedName>
</protein>
<proteinExistence type="predicted"/>
<dbReference type="InterPro" id="IPR041881">
    <property type="entry name" value="PqqD_sf"/>
</dbReference>
<keyword evidence="2" id="KW-1185">Reference proteome</keyword>
<name>A0ABV1ZSF2_9ACTN</name>